<proteinExistence type="predicted"/>
<reference evidence="3" key="1">
    <citation type="journal article" date="2019" name="Int. J. Syst. Evol. Microbiol.">
        <title>The Global Catalogue of Microorganisms (GCM) 10K type strain sequencing project: providing services to taxonomists for standard genome sequencing and annotation.</title>
        <authorList>
            <consortium name="The Broad Institute Genomics Platform"/>
            <consortium name="The Broad Institute Genome Sequencing Center for Infectious Disease"/>
            <person name="Wu L."/>
            <person name="Ma J."/>
        </authorList>
    </citation>
    <scope>NUCLEOTIDE SEQUENCE [LARGE SCALE GENOMIC DNA]</scope>
    <source>
        <strain evidence="3">KCTC 42217</strain>
    </source>
</reference>
<accession>A0ABW4ZL17</accession>
<gene>
    <name evidence="2" type="ORF">ACFSJU_10300</name>
</gene>
<keyword evidence="3" id="KW-1185">Reference proteome</keyword>
<comment type="caution">
    <text evidence="2">The sequence shown here is derived from an EMBL/GenBank/DDBJ whole genome shotgun (WGS) entry which is preliminary data.</text>
</comment>
<evidence type="ECO:0000313" key="3">
    <source>
        <dbReference type="Proteomes" id="UP001597387"/>
    </source>
</evidence>
<dbReference type="Proteomes" id="UP001597387">
    <property type="component" value="Unassembled WGS sequence"/>
</dbReference>
<feature type="compositionally biased region" description="Basic and acidic residues" evidence="1">
    <location>
        <begin position="64"/>
        <end position="79"/>
    </location>
</feature>
<dbReference type="RefSeq" id="WP_255902927.1">
    <property type="nucleotide sequence ID" value="NZ_JAFMZO010000003.1"/>
</dbReference>
<name>A0ABW4ZL17_9SPHI</name>
<evidence type="ECO:0000313" key="2">
    <source>
        <dbReference type="EMBL" id="MFD2162783.1"/>
    </source>
</evidence>
<feature type="region of interest" description="Disordered" evidence="1">
    <location>
        <begin position="25"/>
        <end position="79"/>
    </location>
</feature>
<evidence type="ECO:0000256" key="1">
    <source>
        <dbReference type="SAM" id="MobiDB-lite"/>
    </source>
</evidence>
<protein>
    <submittedName>
        <fullName evidence="2">Uncharacterized protein</fullName>
    </submittedName>
</protein>
<sequence length="161" mass="19202">MEEMLPFLAGLAYMAYKFYTNFQKGQEEARNRNPSQPYPEESRDSYPEWVEPEPVYVPAPPVAEQHEPQKYNEPRYEPAYREPRVEKQVKEPLYREEMSAIPTKIELENPEIPVEEVIRNKALHMPHKHHFVASQEEEIFYSDFDFKDAIVKEAILNRPQY</sequence>
<organism evidence="2 3">
    <name type="scientific">Paradesertivirga mongoliensis</name>
    <dbReference type="NCBI Taxonomy" id="2100740"/>
    <lineage>
        <taxon>Bacteria</taxon>
        <taxon>Pseudomonadati</taxon>
        <taxon>Bacteroidota</taxon>
        <taxon>Sphingobacteriia</taxon>
        <taxon>Sphingobacteriales</taxon>
        <taxon>Sphingobacteriaceae</taxon>
        <taxon>Paradesertivirga</taxon>
    </lineage>
</organism>
<dbReference type="EMBL" id="JBHUHZ010000001">
    <property type="protein sequence ID" value="MFD2162783.1"/>
    <property type="molecule type" value="Genomic_DNA"/>
</dbReference>